<keyword evidence="3" id="KW-1185">Reference proteome</keyword>
<sequence>MTSEFWDERYSHPNFVFGYRPNDFLKAQAGFLRSAGRVLCLGDGEGRNGVWLAERGHDVVSLDFSRVALAKAEALAGQRGVTIEARLADLADWVDEPDPIRPWDAVVMIFVHLEPQLRRRVVETATRQCAPGAKLILEAYTPAQPALHSGGPTDPEVLVTREDLLAEWRGWHLDVRLVERRIFEGMAHQGLGSVVQAIGMRRPVDPTPASFG</sequence>
<dbReference type="RefSeq" id="WP_073186722.1">
    <property type="nucleotide sequence ID" value="NZ_FQZG01000019.1"/>
</dbReference>
<dbReference type="GO" id="GO:0032259">
    <property type="term" value="P:methylation"/>
    <property type="evidence" value="ECO:0007669"/>
    <property type="project" value="UniProtKB-KW"/>
</dbReference>
<evidence type="ECO:0000259" key="1">
    <source>
        <dbReference type="Pfam" id="PF13649"/>
    </source>
</evidence>
<evidence type="ECO:0000313" key="3">
    <source>
        <dbReference type="Proteomes" id="UP000184512"/>
    </source>
</evidence>
<dbReference type="InterPro" id="IPR029063">
    <property type="entry name" value="SAM-dependent_MTases_sf"/>
</dbReference>
<dbReference type="EMBL" id="FQZG01000019">
    <property type="protein sequence ID" value="SHI90102.1"/>
    <property type="molecule type" value="Genomic_DNA"/>
</dbReference>
<evidence type="ECO:0000313" key="2">
    <source>
        <dbReference type="EMBL" id="SHI90102.1"/>
    </source>
</evidence>
<keyword evidence="2" id="KW-0489">Methyltransferase</keyword>
<reference evidence="2 3" key="1">
    <citation type="submission" date="2016-11" db="EMBL/GenBank/DDBJ databases">
        <authorList>
            <person name="Jaros S."/>
            <person name="Januszkiewicz K."/>
            <person name="Wedrychowicz H."/>
        </authorList>
    </citation>
    <scope>NUCLEOTIDE SEQUENCE [LARGE SCALE GENOMIC DNA]</scope>
    <source>
        <strain evidence="2 3">DSM 12906</strain>
    </source>
</reference>
<dbReference type="Proteomes" id="UP000184512">
    <property type="component" value="Unassembled WGS sequence"/>
</dbReference>
<dbReference type="SUPFAM" id="SSF53335">
    <property type="entry name" value="S-adenosyl-L-methionine-dependent methyltransferases"/>
    <property type="match status" value="1"/>
</dbReference>
<dbReference type="InterPro" id="IPR041698">
    <property type="entry name" value="Methyltransf_25"/>
</dbReference>
<organism evidence="2 3">
    <name type="scientific">Tessaracoccus bendigoensis DSM 12906</name>
    <dbReference type="NCBI Taxonomy" id="1123357"/>
    <lineage>
        <taxon>Bacteria</taxon>
        <taxon>Bacillati</taxon>
        <taxon>Actinomycetota</taxon>
        <taxon>Actinomycetes</taxon>
        <taxon>Propionibacteriales</taxon>
        <taxon>Propionibacteriaceae</taxon>
        <taxon>Tessaracoccus</taxon>
    </lineage>
</organism>
<protein>
    <submittedName>
        <fullName evidence="2">Methyltransferase domain-containing protein</fullName>
    </submittedName>
</protein>
<dbReference type="GO" id="GO:0008168">
    <property type="term" value="F:methyltransferase activity"/>
    <property type="evidence" value="ECO:0007669"/>
    <property type="project" value="UniProtKB-KW"/>
</dbReference>
<gene>
    <name evidence="2" type="ORF">SAMN02745244_01293</name>
</gene>
<proteinExistence type="predicted"/>
<dbReference type="Gene3D" id="3.40.50.150">
    <property type="entry name" value="Vaccinia Virus protein VP39"/>
    <property type="match status" value="1"/>
</dbReference>
<accession>A0A1M6EXD5</accession>
<dbReference type="AlphaFoldDB" id="A0A1M6EXD5"/>
<dbReference type="Pfam" id="PF13649">
    <property type="entry name" value="Methyltransf_25"/>
    <property type="match status" value="1"/>
</dbReference>
<dbReference type="CDD" id="cd02440">
    <property type="entry name" value="AdoMet_MTases"/>
    <property type="match status" value="1"/>
</dbReference>
<dbReference type="STRING" id="1123357.SAMN02745244_01293"/>
<keyword evidence="2" id="KW-0808">Transferase</keyword>
<feature type="domain" description="Methyltransferase" evidence="1">
    <location>
        <begin position="38"/>
        <end position="132"/>
    </location>
</feature>
<dbReference type="OrthoDB" id="9786503at2"/>
<name>A0A1M6EXD5_9ACTN</name>